<evidence type="ECO:0008006" key="3">
    <source>
        <dbReference type="Google" id="ProtNLM"/>
    </source>
</evidence>
<dbReference type="SUPFAM" id="SSF52058">
    <property type="entry name" value="L domain-like"/>
    <property type="match status" value="1"/>
</dbReference>
<evidence type="ECO:0000313" key="1">
    <source>
        <dbReference type="Ensembl" id="ENSGMOP00000055064.1"/>
    </source>
</evidence>
<organism evidence="1 2">
    <name type="scientific">Gadus morhua</name>
    <name type="common">Atlantic cod</name>
    <dbReference type="NCBI Taxonomy" id="8049"/>
    <lineage>
        <taxon>Eukaryota</taxon>
        <taxon>Metazoa</taxon>
        <taxon>Chordata</taxon>
        <taxon>Craniata</taxon>
        <taxon>Vertebrata</taxon>
        <taxon>Euteleostomi</taxon>
        <taxon>Actinopterygii</taxon>
        <taxon>Neopterygii</taxon>
        <taxon>Teleostei</taxon>
        <taxon>Neoteleostei</taxon>
        <taxon>Acanthomorphata</taxon>
        <taxon>Zeiogadaria</taxon>
        <taxon>Gadariae</taxon>
        <taxon>Gadiformes</taxon>
        <taxon>Gadoidei</taxon>
        <taxon>Gadidae</taxon>
        <taxon>Gadus</taxon>
    </lineage>
</organism>
<reference evidence="1" key="2">
    <citation type="submission" date="2025-09" db="UniProtKB">
        <authorList>
            <consortium name="Ensembl"/>
        </authorList>
    </citation>
    <scope>IDENTIFICATION</scope>
</reference>
<reference evidence="1" key="1">
    <citation type="submission" date="2025-08" db="UniProtKB">
        <authorList>
            <consortium name="Ensembl"/>
        </authorList>
    </citation>
    <scope>IDENTIFICATION</scope>
</reference>
<dbReference type="Gene3D" id="3.80.10.10">
    <property type="entry name" value="Ribonuclease Inhibitor"/>
    <property type="match status" value="1"/>
</dbReference>
<dbReference type="Ensembl" id="ENSGMOT00000070359.1">
    <property type="protein sequence ID" value="ENSGMOP00000055064.1"/>
    <property type="gene ID" value="ENSGMOG00000022690.1"/>
</dbReference>
<proteinExistence type="predicted"/>
<dbReference type="PANTHER" id="PTHR46282:SF2">
    <property type="entry name" value="LEUCINE-RICH MELANOCYTE DIFFERENTIATION-ASSOCIATED PROTEIN"/>
    <property type="match status" value="1"/>
</dbReference>
<dbReference type="Proteomes" id="UP000694546">
    <property type="component" value="Unassembled WGS sequence"/>
</dbReference>
<evidence type="ECO:0000313" key="2">
    <source>
        <dbReference type="Proteomes" id="UP000694546"/>
    </source>
</evidence>
<protein>
    <recommendedName>
        <fullName evidence="3">Leucine rich melanocyte differentiation associated</fullName>
    </recommendedName>
</protein>
<dbReference type="PANTHER" id="PTHR46282">
    <property type="entry name" value="LEUCINE-RICH MELANOCYTE DIFFERENTIATION-ASSOCIATED PROTEIN"/>
    <property type="match status" value="1"/>
</dbReference>
<sequence>NGGLGSGETGRLKAQDIDKFILSLAGLDMFSGLEELVADNNMLGNDLQLPWLPSLHTLTLNKNQISFLFLLGNEACPNELVSPDKDEDDYQRYRYFVLYKMPQLKFLDTRKVTSREVLEAKARGAFMRVVKPKSDKHHIFSENCPLILTIHKWQSLAKVRNHPIIVPIIKYVAVWFSATGPGVRCVRVHWPPPGQLTANPGGGNGSNMAGTKAVRRQIRSM</sequence>
<dbReference type="GeneTree" id="ENSGT00940000153289"/>
<accession>A0A8C5FR39</accession>
<dbReference type="AlphaFoldDB" id="A0A8C5FR39"/>
<dbReference type="InterPro" id="IPR032675">
    <property type="entry name" value="LRR_dom_sf"/>
</dbReference>
<dbReference type="InterPro" id="IPR043313">
    <property type="entry name" value="LRMDA"/>
</dbReference>
<keyword evidence="2" id="KW-1185">Reference proteome</keyword>
<name>A0A8C5FR39_GADMO</name>
<dbReference type="GO" id="GO:0030318">
    <property type="term" value="P:melanocyte differentiation"/>
    <property type="evidence" value="ECO:0007669"/>
    <property type="project" value="TreeGrafter"/>
</dbReference>